<protein>
    <submittedName>
        <fullName evidence="2">Extracellular solute-binding protein</fullName>
    </submittedName>
</protein>
<dbReference type="PANTHER" id="PTHR43649:SF16">
    <property type="entry name" value="SUGAR-BINDING LIPOPROTEIN"/>
    <property type="match status" value="1"/>
</dbReference>
<keyword evidence="3" id="KW-1185">Reference proteome</keyword>
<evidence type="ECO:0000313" key="2">
    <source>
        <dbReference type="EMBL" id="NOU82261.1"/>
    </source>
</evidence>
<organism evidence="2 3">
    <name type="scientific">Paenibacillus phytohabitans</name>
    <dbReference type="NCBI Taxonomy" id="2654978"/>
    <lineage>
        <taxon>Bacteria</taxon>
        <taxon>Bacillati</taxon>
        <taxon>Bacillota</taxon>
        <taxon>Bacilli</taxon>
        <taxon>Bacillales</taxon>
        <taxon>Paenibacillaceae</taxon>
        <taxon>Paenibacillus</taxon>
    </lineage>
</organism>
<dbReference type="Gene3D" id="3.40.190.10">
    <property type="entry name" value="Periplasmic binding protein-like II"/>
    <property type="match status" value="1"/>
</dbReference>
<evidence type="ECO:0000256" key="1">
    <source>
        <dbReference type="SAM" id="MobiDB-lite"/>
    </source>
</evidence>
<dbReference type="InterPro" id="IPR050490">
    <property type="entry name" value="Bact_solute-bd_prot1"/>
</dbReference>
<sequence length="493" mass="53897">MQPFMMKGYSNHTSRGDYEMKRYKGSTHKRAALLTMSLAFGLLTACGSGNGNDPAAESAATPAGNTPAAENTAEPSKEAAIVEITVWDKPAPDAATKAVAEELQAKFDAAYPNIKVIHEDETQTPEKFLAAVAGGEQPDVFRPSFPKMQEYVQAGIVADITDLINASPDKDRFIDGAFNMATRDGKIYGVPLSMYSTGVYYNKKLFETAGITSLPATWDEFAATAKTVQEKNPGTIGFDILGMDWGDWHFEYYVWQAGGDLTELQPDGTVKLNFTSEATVTALQYYKDLKWTHKVVQSNVLQSFEENNKDFYSGKSAMILGASDAYNTFVGQGMDPSVIGFMPYPVGPAGVGPSQVGGSFWAISPSATPEKRQAAFDYIMFMSSKEAFETRLQFNKDNGLGVNPFTVVKDVDTSNYVEGMPADFLSAIRKAAETQQLEYYLKSSLSPYVVKPIQKVLLDQNADPLTELKAAEQLAQKEVIDKYNTDILSQSGK</sequence>
<dbReference type="EMBL" id="WHOB01000069">
    <property type="protein sequence ID" value="NOU82261.1"/>
    <property type="molecule type" value="Genomic_DNA"/>
</dbReference>
<evidence type="ECO:0000313" key="3">
    <source>
        <dbReference type="Proteomes" id="UP000596857"/>
    </source>
</evidence>
<dbReference type="PANTHER" id="PTHR43649">
    <property type="entry name" value="ARABINOSE-BINDING PROTEIN-RELATED"/>
    <property type="match status" value="1"/>
</dbReference>
<reference evidence="2 3" key="1">
    <citation type="submission" date="2019-10" db="EMBL/GenBank/DDBJ databases">
        <title>Description of Paenibacillus terricola sp. nov.</title>
        <authorList>
            <person name="Carlier A."/>
            <person name="Qi S."/>
        </authorList>
    </citation>
    <scope>NUCLEOTIDE SEQUENCE [LARGE SCALE GENOMIC DNA]</scope>
    <source>
        <strain evidence="2 3">LMG 31459</strain>
    </source>
</reference>
<dbReference type="Proteomes" id="UP000596857">
    <property type="component" value="Unassembled WGS sequence"/>
</dbReference>
<dbReference type="Pfam" id="PF01547">
    <property type="entry name" value="SBP_bac_1"/>
    <property type="match status" value="1"/>
</dbReference>
<accession>A0ABX1YQV2</accession>
<comment type="caution">
    <text evidence="2">The sequence shown here is derived from an EMBL/GenBank/DDBJ whole genome shotgun (WGS) entry which is preliminary data.</text>
</comment>
<proteinExistence type="predicted"/>
<feature type="region of interest" description="Disordered" evidence="1">
    <location>
        <begin position="53"/>
        <end position="75"/>
    </location>
</feature>
<name>A0ABX1YQV2_9BACL</name>
<gene>
    <name evidence="2" type="ORF">GC101_25675</name>
</gene>
<dbReference type="InterPro" id="IPR006059">
    <property type="entry name" value="SBP"/>
</dbReference>
<dbReference type="SUPFAM" id="SSF53850">
    <property type="entry name" value="Periplasmic binding protein-like II"/>
    <property type="match status" value="1"/>
</dbReference>